<protein>
    <submittedName>
        <fullName evidence="2">Uncharacterized protein</fullName>
    </submittedName>
</protein>
<dbReference type="VEuPathDB" id="GiardiaDB:SS50377_20128"/>
<name>V6LKN8_9EUKA</name>
<evidence type="ECO:0000256" key="1">
    <source>
        <dbReference type="SAM" id="Coils"/>
    </source>
</evidence>
<evidence type="ECO:0000313" key="2">
    <source>
        <dbReference type="EMBL" id="EST45185.1"/>
    </source>
</evidence>
<keyword evidence="1" id="KW-0175">Coiled coil</keyword>
<keyword evidence="4" id="KW-1185">Reference proteome</keyword>
<organism evidence="2">
    <name type="scientific">Spironucleus salmonicida</name>
    <dbReference type="NCBI Taxonomy" id="348837"/>
    <lineage>
        <taxon>Eukaryota</taxon>
        <taxon>Metamonada</taxon>
        <taxon>Diplomonadida</taxon>
        <taxon>Hexamitidae</taxon>
        <taxon>Hexamitinae</taxon>
        <taxon>Spironucleus</taxon>
    </lineage>
</organism>
<feature type="coiled-coil region" evidence="1">
    <location>
        <begin position="32"/>
        <end position="66"/>
    </location>
</feature>
<evidence type="ECO:0000313" key="3">
    <source>
        <dbReference type="EMBL" id="KAH0576782.1"/>
    </source>
</evidence>
<proteinExistence type="predicted"/>
<reference evidence="3" key="2">
    <citation type="submission" date="2020-12" db="EMBL/GenBank/DDBJ databases">
        <title>New Spironucleus salmonicida genome in near-complete chromosomes.</title>
        <authorList>
            <person name="Xu F."/>
            <person name="Kurt Z."/>
            <person name="Jimenez-Gonzalez A."/>
            <person name="Astvaldsson A."/>
            <person name="Andersson J.O."/>
            <person name="Svard S.G."/>
        </authorList>
    </citation>
    <scope>NUCLEOTIDE SEQUENCE</scope>
    <source>
        <strain evidence="3">ATCC 50377</strain>
    </source>
</reference>
<reference evidence="2 3" key="1">
    <citation type="journal article" date="2014" name="PLoS Genet.">
        <title>The Genome of Spironucleus salmonicida Highlights a Fish Pathogen Adapted to Fluctuating Environments.</title>
        <authorList>
            <person name="Xu F."/>
            <person name="Jerlstrom-Hultqvist J."/>
            <person name="Einarsson E."/>
            <person name="Astvaldsson A."/>
            <person name="Svard S.G."/>
            <person name="Andersson J.O."/>
        </authorList>
    </citation>
    <scope>NUCLEOTIDE SEQUENCE</scope>
    <source>
        <strain evidence="3">ATCC 50377</strain>
    </source>
</reference>
<dbReference type="EMBL" id="AUWU02000001">
    <property type="protein sequence ID" value="KAH0576782.1"/>
    <property type="molecule type" value="Genomic_DNA"/>
</dbReference>
<gene>
    <name evidence="2" type="ORF">SS50377_14757</name>
    <name evidence="3" type="ORF">SS50377_20128</name>
</gene>
<accession>V6LKN8</accession>
<dbReference type="Proteomes" id="UP000018208">
    <property type="component" value="Unassembled WGS sequence"/>
</dbReference>
<sequence length="377" mass="44128">MEFVAKSARNFASIEHRINILQSDPNIHNIEISNLEAVNFKLKQENNDLKQQVLQLTSQFQQFQTKISVYEDLQSEIEGELQLNVNKNADFNEDLIKSANFMDKIEVAYKALQIQDQQLQSVQQVNSQQYFILKQYESFIAQLLATCQTMGAQQSHLVNQLKEQDEFIKQCISVQQKNITENQILVSKLDFPFIQVNGIDNFQIQQIQQFTSIIQRINKKLNTITQEKSSSKLCKIILQLIQKNQAQSISEFQNIMQTKVNVLLTKLQHTDFQLNNFVCSYTKTKDLNINQLTHTNAQSTQQLISLQQQLIFSQQETDQIKLEFTQFKEQQNFDVAELKDEIYLLKHKLKDFQQLHRLNDTKQKIKNQISQISQDYL</sequence>
<dbReference type="AlphaFoldDB" id="V6LKN8"/>
<evidence type="ECO:0000313" key="4">
    <source>
        <dbReference type="Proteomes" id="UP000018208"/>
    </source>
</evidence>
<feature type="coiled-coil region" evidence="1">
    <location>
        <begin position="335"/>
        <end position="375"/>
    </location>
</feature>
<dbReference type="EMBL" id="KI546100">
    <property type="protein sequence ID" value="EST45185.1"/>
    <property type="molecule type" value="Genomic_DNA"/>
</dbReference>